<feature type="transmembrane region" description="Helical" evidence="6">
    <location>
        <begin position="5"/>
        <end position="26"/>
    </location>
</feature>
<keyword evidence="4 6" id="KW-1133">Transmembrane helix</keyword>
<proteinExistence type="predicted"/>
<comment type="caution">
    <text evidence="8">The sequence shown here is derived from an EMBL/GenBank/DDBJ whole genome shotgun (WGS) entry which is preliminary data.</text>
</comment>
<reference evidence="8 9" key="1">
    <citation type="submission" date="2018-05" db="EMBL/GenBank/DDBJ databases">
        <title>Genomic Encyclopedia of Type Strains, Phase IV (KMG-IV): sequencing the most valuable type-strain genomes for metagenomic binning, comparative biology and taxonomic classification.</title>
        <authorList>
            <person name="Goeker M."/>
        </authorList>
    </citation>
    <scope>NUCLEOTIDE SEQUENCE [LARGE SCALE GENOMIC DNA]</scope>
    <source>
        <strain evidence="8 9">DSM 3183</strain>
    </source>
</reference>
<protein>
    <submittedName>
        <fullName evidence="8">Phospholipase D-like protein</fullName>
    </submittedName>
</protein>
<keyword evidence="2" id="KW-1003">Cell membrane</keyword>
<keyword evidence="5 6" id="KW-0472">Membrane</keyword>
<keyword evidence="3 6" id="KW-0812">Transmembrane</keyword>
<evidence type="ECO:0000256" key="6">
    <source>
        <dbReference type="SAM" id="Phobius"/>
    </source>
</evidence>
<dbReference type="RefSeq" id="WP_110298390.1">
    <property type="nucleotide sequence ID" value="NZ_QJJM01000005.1"/>
</dbReference>
<dbReference type="OrthoDB" id="8455471at2"/>
<dbReference type="InterPro" id="IPR027379">
    <property type="entry name" value="CLS_N"/>
</dbReference>
<evidence type="ECO:0000259" key="7">
    <source>
        <dbReference type="Pfam" id="PF13396"/>
    </source>
</evidence>
<dbReference type="Pfam" id="PF13396">
    <property type="entry name" value="PLDc_N"/>
    <property type="match status" value="1"/>
</dbReference>
<feature type="domain" description="Cardiolipin synthase N-terminal" evidence="7">
    <location>
        <begin position="12"/>
        <end position="54"/>
    </location>
</feature>
<evidence type="ECO:0000256" key="2">
    <source>
        <dbReference type="ARBA" id="ARBA00022475"/>
    </source>
</evidence>
<evidence type="ECO:0000256" key="5">
    <source>
        <dbReference type="ARBA" id="ARBA00023136"/>
    </source>
</evidence>
<name>A0A2V3V3K3_9SPHN</name>
<evidence type="ECO:0000256" key="1">
    <source>
        <dbReference type="ARBA" id="ARBA00004651"/>
    </source>
</evidence>
<evidence type="ECO:0000313" key="9">
    <source>
        <dbReference type="Proteomes" id="UP000248014"/>
    </source>
</evidence>
<dbReference type="GO" id="GO:0005886">
    <property type="term" value="C:plasma membrane"/>
    <property type="evidence" value="ECO:0007669"/>
    <property type="project" value="UniProtKB-SubCell"/>
</dbReference>
<dbReference type="Proteomes" id="UP000248014">
    <property type="component" value="Unassembled WGS sequence"/>
</dbReference>
<evidence type="ECO:0000256" key="3">
    <source>
        <dbReference type="ARBA" id="ARBA00022692"/>
    </source>
</evidence>
<gene>
    <name evidence="8" type="ORF">C7451_105114</name>
</gene>
<evidence type="ECO:0000256" key="4">
    <source>
        <dbReference type="ARBA" id="ARBA00022989"/>
    </source>
</evidence>
<dbReference type="EMBL" id="QJJM01000005">
    <property type="protein sequence ID" value="PXW76343.1"/>
    <property type="molecule type" value="Genomic_DNA"/>
</dbReference>
<feature type="transmembrane region" description="Helical" evidence="6">
    <location>
        <begin position="32"/>
        <end position="52"/>
    </location>
</feature>
<dbReference type="AlphaFoldDB" id="A0A2V3V3K3"/>
<sequence>MEYGIFGIVILILDIIAIISVWSSAASTLSKLLWTALILILPVIGLIAWFFLGPKRGRI</sequence>
<evidence type="ECO:0000313" key="8">
    <source>
        <dbReference type="EMBL" id="PXW76343.1"/>
    </source>
</evidence>
<comment type="subcellular location">
    <subcellularLocation>
        <location evidence="1">Cell membrane</location>
        <topology evidence="1">Multi-pass membrane protein</topology>
    </subcellularLocation>
</comment>
<keyword evidence="9" id="KW-1185">Reference proteome</keyword>
<organism evidence="8 9">
    <name type="scientific">Blastomonas natatoria</name>
    <dbReference type="NCBI Taxonomy" id="34015"/>
    <lineage>
        <taxon>Bacteria</taxon>
        <taxon>Pseudomonadati</taxon>
        <taxon>Pseudomonadota</taxon>
        <taxon>Alphaproteobacteria</taxon>
        <taxon>Sphingomonadales</taxon>
        <taxon>Sphingomonadaceae</taxon>
        <taxon>Blastomonas</taxon>
    </lineage>
</organism>
<accession>A0A2V3V3K3</accession>